<accession>A0AAE0E190</accession>
<reference evidence="2" key="1">
    <citation type="journal article" date="2023" name="Plant J.">
        <title>Genome sequences and population genomics provide insights into the demographic history, inbreeding, and mutation load of two 'living fossil' tree species of Dipteronia.</title>
        <authorList>
            <person name="Feng Y."/>
            <person name="Comes H.P."/>
            <person name="Chen J."/>
            <person name="Zhu S."/>
            <person name="Lu R."/>
            <person name="Zhang X."/>
            <person name="Li P."/>
            <person name="Qiu J."/>
            <person name="Olsen K.M."/>
            <person name="Qiu Y."/>
        </authorList>
    </citation>
    <scope>NUCLEOTIDE SEQUENCE</scope>
    <source>
        <strain evidence="2">NBL</strain>
    </source>
</reference>
<feature type="domain" description="BAAT/Acyl-CoA thioester hydrolase C-terminal" evidence="1">
    <location>
        <begin position="32"/>
        <end position="201"/>
    </location>
</feature>
<sequence>MDMELRVLRMEGLPGLVKFVEQTIRLEHTSSPNKPISLVGDSFGGCLALAVAARNPSIDLILILVNPGGPMKMAMVNIDSKLPSRQRLEQMSGNLTALLPCLSAMADIIPKDPLLWKLKLLKSASAYTNSRLHAVKAEVLMLASGKDNMLPSGDEAKCLKSTLQNCNVRCFQGQWTYPSTGRHPFAVNYSAMCSIAANNFVLTSSLPLVFPLSFQKCDSTSYKILTNRICSPNYVSLITFLC</sequence>
<evidence type="ECO:0000313" key="3">
    <source>
        <dbReference type="Proteomes" id="UP001281410"/>
    </source>
</evidence>
<dbReference type="EMBL" id="JANJYJ010000007">
    <property type="protein sequence ID" value="KAK3200513.1"/>
    <property type="molecule type" value="Genomic_DNA"/>
</dbReference>
<dbReference type="PANTHER" id="PTHR22753:SF14">
    <property type="entry name" value="MONOACYLGLYCEROL_DIACYLGLYCEROL O-ACYLTRANSFERASE"/>
    <property type="match status" value="1"/>
</dbReference>
<dbReference type="InterPro" id="IPR029058">
    <property type="entry name" value="AB_hydrolase_fold"/>
</dbReference>
<name>A0AAE0E190_9ROSI</name>
<gene>
    <name evidence="2" type="ORF">Dsin_023928</name>
</gene>
<comment type="caution">
    <text evidence="2">The sequence shown here is derived from an EMBL/GenBank/DDBJ whole genome shotgun (WGS) entry which is preliminary data.</text>
</comment>
<evidence type="ECO:0000313" key="2">
    <source>
        <dbReference type="EMBL" id="KAK3200513.1"/>
    </source>
</evidence>
<dbReference type="AlphaFoldDB" id="A0AAE0E190"/>
<dbReference type="SUPFAM" id="SSF53474">
    <property type="entry name" value="alpha/beta-Hydrolases"/>
    <property type="match status" value="1"/>
</dbReference>
<dbReference type="InterPro" id="IPR014940">
    <property type="entry name" value="BAAT_C"/>
</dbReference>
<dbReference type="GO" id="GO:0016020">
    <property type="term" value="C:membrane"/>
    <property type="evidence" value="ECO:0007669"/>
    <property type="project" value="TreeGrafter"/>
</dbReference>
<organism evidence="2 3">
    <name type="scientific">Dipteronia sinensis</name>
    <dbReference type="NCBI Taxonomy" id="43782"/>
    <lineage>
        <taxon>Eukaryota</taxon>
        <taxon>Viridiplantae</taxon>
        <taxon>Streptophyta</taxon>
        <taxon>Embryophyta</taxon>
        <taxon>Tracheophyta</taxon>
        <taxon>Spermatophyta</taxon>
        <taxon>Magnoliopsida</taxon>
        <taxon>eudicotyledons</taxon>
        <taxon>Gunneridae</taxon>
        <taxon>Pentapetalae</taxon>
        <taxon>rosids</taxon>
        <taxon>malvids</taxon>
        <taxon>Sapindales</taxon>
        <taxon>Sapindaceae</taxon>
        <taxon>Hippocastanoideae</taxon>
        <taxon>Acereae</taxon>
        <taxon>Dipteronia</taxon>
    </lineage>
</organism>
<proteinExistence type="predicted"/>
<evidence type="ECO:0000259" key="1">
    <source>
        <dbReference type="Pfam" id="PF08840"/>
    </source>
</evidence>
<keyword evidence="3" id="KW-1185">Reference proteome</keyword>
<dbReference type="Pfam" id="PF08840">
    <property type="entry name" value="BAAT_C"/>
    <property type="match status" value="1"/>
</dbReference>
<dbReference type="Gene3D" id="3.40.50.1820">
    <property type="entry name" value="alpha/beta hydrolase"/>
    <property type="match status" value="1"/>
</dbReference>
<dbReference type="Proteomes" id="UP001281410">
    <property type="component" value="Unassembled WGS sequence"/>
</dbReference>
<dbReference type="PANTHER" id="PTHR22753">
    <property type="entry name" value="TRANSMEMBRANE PROTEIN 68"/>
    <property type="match status" value="1"/>
</dbReference>
<protein>
    <recommendedName>
        <fullName evidence="1">BAAT/Acyl-CoA thioester hydrolase C-terminal domain-containing protein</fullName>
    </recommendedName>
</protein>